<dbReference type="InterPro" id="IPR000014">
    <property type="entry name" value="PAS"/>
</dbReference>
<feature type="modified residue" description="4-aspartylphosphate" evidence="6">
    <location>
        <position position="726"/>
    </location>
</feature>
<dbReference type="Gene3D" id="1.10.287.130">
    <property type="match status" value="1"/>
</dbReference>
<feature type="domain" description="PAC" evidence="10">
    <location>
        <begin position="338"/>
        <end position="390"/>
    </location>
</feature>
<dbReference type="GO" id="GO:0009927">
    <property type="term" value="F:histidine phosphotransfer kinase activity"/>
    <property type="evidence" value="ECO:0007669"/>
    <property type="project" value="TreeGrafter"/>
</dbReference>
<dbReference type="InterPro" id="IPR035965">
    <property type="entry name" value="PAS-like_dom_sf"/>
</dbReference>
<dbReference type="PANTHER" id="PTHR43047">
    <property type="entry name" value="TWO-COMPONENT HISTIDINE PROTEIN KINASE"/>
    <property type="match status" value="1"/>
</dbReference>
<dbReference type="CDD" id="cd00130">
    <property type="entry name" value="PAS"/>
    <property type="match status" value="2"/>
</dbReference>
<keyword evidence="5" id="KW-0418">Kinase</keyword>
<dbReference type="CDD" id="cd00156">
    <property type="entry name" value="REC"/>
    <property type="match status" value="1"/>
</dbReference>
<dbReference type="InterPro" id="IPR001789">
    <property type="entry name" value="Sig_transdc_resp-reg_receiver"/>
</dbReference>
<feature type="domain" description="PAC" evidence="10">
    <location>
        <begin position="211"/>
        <end position="263"/>
    </location>
</feature>
<evidence type="ECO:0000256" key="3">
    <source>
        <dbReference type="ARBA" id="ARBA00022553"/>
    </source>
</evidence>
<dbReference type="CDD" id="cd00082">
    <property type="entry name" value="HisKA"/>
    <property type="match status" value="1"/>
</dbReference>
<dbReference type="InterPro" id="IPR036890">
    <property type="entry name" value="HATPase_C_sf"/>
</dbReference>
<dbReference type="PANTHER" id="PTHR43047:SF9">
    <property type="entry name" value="HISTIDINE KINASE"/>
    <property type="match status" value="1"/>
</dbReference>
<dbReference type="SUPFAM" id="SSF47384">
    <property type="entry name" value="Homodimeric domain of signal transducing histidine kinase"/>
    <property type="match status" value="1"/>
</dbReference>
<evidence type="ECO:0000259" key="9">
    <source>
        <dbReference type="PROSITE" id="PS50112"/>
    </source>
</evidence>
<dbReference type="RefSeq" id="WP_150060533.1">
    <property type="nucleotide sequence ID" value="NZ_JACHII010000001.1"/>
</dbReference>
<dbReference type="InterPro" id="IPR001610">
    <property type="entry name" value="PAC"/>
</dbReference>
<dbReference type="Proteomes" id="UP000324065">
    <property type="component" value="Unassembled WGS sequence"/>
</dbReference>
<dbReference type="PRINTS" id="PR00344">
    <property type="entry name" value="BCTRLSENSOR"/>
</dbReference>
<dbReference type="EC" id="2.7.13.3" evidence="2"/>
<dbReference type="PROSITE" id="PS50110">
    <property type="entry name" value="RESPONSE_REGULATORY"/>
    <property type="match status" value="1"/>
</dbReference>
<feature type="domain" description="Response regulatory" evidence="8">
    <location>
        <begin position="674"/>
        <end position="792"/>
    </location>
</feature>
<dbReference type="InterPro" id="IPR000700">
    <property type="entry name" value="PAS-assoc_C"/>
</dbReference>
<dbReference type="Pfam" id="PF08447">
    <property type="entry name" value="PAS_3"/>
    <property type="match status" value="1"/>
</dbReference>
<dbReference type="AlphaFoldDB" id="A0A5M6IHV7"/>
<gene>
    <name evidence="11" type="ORF">F1188_01135</name>
</gene>
<dbReference type="InterPro" id="IPR011006">
    <property type="entry name" value="CheY-like_superfamily"/>
</dbReference>
<dbReference type="SMART" id="SM00448">
    <property type="entry name" value="REC"/>
    <property type="match status" value="1"/>
</dbReference>
<dbReference type="GO" id="GO:0006355">
    <property type="term" value="P:regulation of DNA-templated transcription"/>
    <property type="evidence" value="ECO:0007669"/>
    <property type="project" value="InterPro"/>
</dbReference>
<dbReference type="Pfam" id="PF00989">
    <property type="entry name" value="PAS"/>
    <property type="match status" value="1"/>
</dbReference>
<keyword evidence="3 6" id="KW-0597">Phosphoprotein</keyword>
<dbReference type="EMBL" id="VWPJ01000001">
    <property type="protein sequence ID" value="KAA5607399.1"/>
    <property type="molecule type" value="Genomic_DNA"/>
</dbReference>
<evidence type="ECO:0000256" key="2">
    <source>
        <dbReference type="ARBA" id="ARBA00012438"/>
    </source>
</evidence>
<dbReference type="Pfam" id="PF02518">
    <property type="entry name" value="HATPase_c"/>
    <property type="match status" value="1"/>
</dbReference>
<dbReference type="PROSITE" id="PS50109">
    <property type="entry name" value="HIS_KIN"/>
    <property type="match status" value="1"/>
</dbReference>
<dbReference type="SUPFAM" id="SSF55874">
    <property type="entry name" value="ATPase domain of HSP90 chaperone/DNA topoisomerase II/histidine kinase"/>
    <property type="match status" value="1"/>
</dbReference>
<evidence type="ECO:0000259" key="7">
    <source>
        <dbReference type="PROSITE" id="PS50109"/>
    </source>
</evidence>
<evidence type="ECO:0000256" key="6">
    <source>
        <dbReference type="PROSITE-ProRule" id="PRU00169"/>
    </source>
</evidence>
<keyword evidence="4" id="KW-0808">Transferase</keyword>
<dbReference type="Gene3D" id="3.30.450.20">
    <property type="entry name" value="PAS domain"/>
    <property type="match status" value="2"/>
</dbReference>
<dbReference type="InterPro" id="IPR013767">
    <property type="entry name" value="PAS_fold"/>
</dbReference>
<evidence type="ECO:0000256" key="4">
    <source>
        <dbReference type="ARBA" id="ARBA00022679"/>
    </source>
</evidence>
<dbReference type="SUPFAM" id="SSF52172">
    <property type="entry name" value="CheY-like"/>
    <property type="match status" value="1"/>
</dbReference>
<dbReference type="GO" id="GO:0000155">
    <property type="term" value="F:phosphorelay sensor kinase activity"/>
    <property type="evidence" value="ECO:0007669"/>
    <property type="project" value="InterPro"/>
</dbReference>
<feature type="domain" description="PAS" evidence="9">
    <location>
        <begin position="264"/>
        <end position="334"/>
    </location>
</feature>
<evidence type="ECO:0000256" key="5">
    <source>
        <dbReference type="ARBA" id="ARBA00022777"/>
    </source>
</evidence>
<comment type="catalytic activity">
    <reaction evidence="1">
        <text>ATP + protein L-histidine = ADP + protein N-phospho-L-histidine.</text>
        <dbReference type="EC" id="2.7.13.3"/>
    </reaction>
</comment>
<dbReference type="Pfam" id="PF00512">
    <property type="entry name" value="HisKA"/>
    <property type="match status" value="1"/>
</dbReference>
<dbReference type="InterPro" id="IPR004358">
    <property type="entry name" value="Sig_transdc_His_kin-like_C"/>
</dbReference>
<dbReference type="OrthoDB" id="7267626at2"/>
<dbReference type="InterPro" id="IPR003594">
    <property type="entry name" value="HATPase_dom"/>
</dbReference>
<dbReference type="SMART" id="SM00086">
    <property type="entry name" value="PAC"/>
    <property type="match status" value="2"/>
</dbReference>
<dbReference type="GO" id="GO:0005886">
    <property type="term" value="C:plasma membrane"/>
    <property type="evidence" value="ECO:0007669"/>
    <property type="project" value="TreeGrafter"/>
</dbReference>
<dbReference type="NCBIfam" id="TIGR00229">
    <property type="entry name" value="sensory_box"/>
    <property type="match status" value="2"/>
</dbReference>
<dbReference type="InterPro" id="IPR013655">
    <property type="entry name" value="PAS_fold_3"/>
</dbReference>
<evidence type="ECO:0000313" key="12">
    <source>
        <dbReference type="Proteomes" id="UP000324065"/>
    </source>
</evidence>
<dbReference type="SUPFAM" id="SSF55785">
    <property type="entry name" value="PYP-like sensor domain (PAS domain)"/>
    <property type="match status" value="3"/>
</dbReference>
<dbReference type="PROSITE" id="PS50113">
    <property type="entry name" value="PAC"/>
    <property type="match status" value="2"/>
</dbReference>
<accession>A0A5M6IHV7</accession>
<dbReference type="InterPro" id="IPR003661">
    <property type="entry name" value="HisK_dim/P_dom"/>
</dbReference>
<keyword evidence="12" id="KW-1185">Reference proteome</keyword>
<dbReference type="SMART" id="SM00388">
    <property type="entry name" value="HisKA"/>
    <property type="match status" value="1"/>
</dbReference>
<proteinExistence type="predicted"/>
<reference evidence="11 12" key="1">
    <citation type="submission" date="2019-09" db="EMBL/GenBank/DDBJ databases">
        <title>Genome sequence of Roseospira marina, one of the more divergent members of the non-sulfur purple photosynthetic bacterial family, the Rhodospirillaceae.</title>
        <authorList>
            <person name="Meyer T."/>
            <person name="Kyndt J."/>
        </authorList>
    </citation>
    <scope>NUCLEOTIDE SEQUENCE [LARGE SCALE GENOMIC DNA]</scope>
    <source>
        <strain evidence="11 12">DSM 15113</strain>
    </source>
</reference>
<dbReference type="PROSITE" id="PS50112">
    <property type="entry name" value="PAS"/>
    <property type="match status" value="2"/>
</dbReference>
<dbReference type="InterPro" id="IPR036097">
    <property type="entry name" value="HisK_dim/P_sf"/>
</dbReference>
<comment type="caution">
    <text evidence="11">The sequence shown here is derived from an EMBL/GenBank/DDBJ whole genome shotgun (WGS) entry which is preliminary data.</text>
</comment>
<dbReference type="Gene3D" id="3.30.565.10">
    <property type="entry name" value="Histidine kinase-like ATPase, C-terminal domain"/>
    <property type="match status" value="1"/>
</dbReference>
<protein>
    <recommendedName>
        <fullName evidence="2">histidine kinase</fullName>
        <ecNumber evidence="2">2.7.13.3</ecNumber>
    </recommendedName>
</protein>
<feature type="domain" description="PAS" evidence="9">
    <location>
        <begin position="137"/>
        <end position="207"/>
    </location>
</feature>
<dbReference type="InterPro" id="IPR005467">
    <property type="entry name" value="His_kinase_dom"/>
</dbReference>
<evidence type="ECO:0000259" key="8">
    <source>
        <dbReference type="PROSITE" id="PS50110"/>
    </source>
</evidence>
<organism evidence="11 12">
    <name type="scientific">Roseospira marina</name>
    <dbReference type="NCBI Taxonomy" id="140057"/>
    <lineage>
        <taxon>Bacteria</taxon>
        <taxon>Pseudomonadati</taxon>
        <taxon>Pseudomonadota</taxon>
        <taxon>Alphaproteobacteria</taxon>
        <taxon>Rhodospirillales</taxon>
        <taxon>Rhodospirillaceae</taxon>
        <taxon>Roseospira</taxon>
    </lineage>
</organism>
<evidence type="ECO:0000259" key="10">
    <source>
        <dbReference type="PROSITE" id="PS50113"/>
    </source>
</evidence>
<evidence type="ECO:0000256" key="1">
    <source>
        <dbReference type="ARBA" id="ARBA00000085"/>
    </source>
</evidence>
<evidence type="ECO:0000313" key="11">
    <source>
        <dbReference type="EMBL" id="KAA5607399.1"/>
    </source>
</evidence>
<sequence>MQGVELDRAWNLSPQAVVLLDQNGIIVCGNTAAAERLGVGDAYRLVGVDYFARLPPALAAERRARMVAVLNPATSEAMPRAVIETAPVSADGTCGLVRCTMVPIGLPAEPPVALDAVLAVFEDAGVAAQGTVGERRSESRFRNAFDQAPYGMALLDMSGRWRRVNRALTLMLGRSADDLMGHSPLSVTHSDDWPAMTAWLDRAVAGDTVPYDGEQRFLKPDGTVLWARMTAALTRGPDGAPLEIVAQVADVTRRHAAEHALRASESRFRETFAAAPHGIAMVSLDGNFLEVNGALCTILGRDERAMLSLDMAAVSHPEDHNVELEAARRLLAGDVRVFTAEKRYLRPEGQVVRARVSLALARDGEGRPHHFIAHVQDVTRQVEAEERLHDAIAAAEQALLAKTRFLAAASHDLRQPLQALNLFVSVLSGRETDPFKCDVLGKIESALGALADLMNTLLDISRLEGGAVLPDQRPFAIGRLVRRLADEFGPVADASGLTFRFVAPSATLYSDPALLEVILRNLIGNALKYTPAGGRVLLGARRQPDGCMLRIDIVDTGAGIPADQRQLIFEDFHQVAGDDGAAGRGAAPARAGGLGLGLGIVSRVARLLGVTVTVESVPGHGSRFSVLVPCHMGGVRPDAVADGPVEMGPVEDDANAGDRVSVTDRWDSLRGRAHLVVVDDDPAIRESLTLLLEGWGHRVSVFAGLSDLTEALLTQTLAHPDVMLVDFRLPSGRTGVEAVALTRGHFREPIPAVLLTGDLDGQHLRDAGRGGLPVLRKPVRPDQLRLRLVDLIGARRRAPDGRTRAPVR</sequence>
<dbReference type="Pfam" id="PF00072">
    <property type="entry name" value="Response_reg"/>
    <property type="match status" value="1"/>
</dbReference>
<feature type="domain" description="Histidine kinase" evidence="7">
    <location>
        <begin position="408"/>
        <end position="632"/>
    </location>
</feature>
<name>A0A5M6IHV7_9PROT</name>
<dbReference type="Gene3D" id="3.40.50.2300">
    <property type="match status" value="1"/>
</dbReference>
<dbReference type="SMART" id="SM00387">
    <property type="entry name" value="HATPase_c"/>
    <property type="match status" value="1"/>
</dbReference>
<dbReference type="SMART" id="SM00091">
    <property type="entry name" value="PAS"/>
    <property type="match status" value="3"/>
</dbReference>